<dbReference type="RefSeq" id="WP_377960850.1">
    <property type="nucleotide sequence ID" value="NZ_JBHZOL010000010.1"/>
</dbReference>
<feature type="domain" description="M23ase beta-sheet core" evidence="3">
    <location>
        <begin position="307"/>
        <end position="402"/>
    </location>
</feature>
<dbReference type="Gene3D" id="6.10.250.3150">
    <property type="match status" value="1"/>
</dbReference>
<reference evidence="4 5" key="1">
    <citation type="submission" date="2024-10" db="EMBL/GenBank/DDBJ databases">
        <authorList>
            <person name="Ratan Roy A."/>
            <person name="Morales Sandoval P.H."/>
            <person name="De Los Santos Villalobos S."/>
            <person name="Chakraborty S."/>
            <person name="Mukherjee J."/>
        </authorList>
    </citation>
    <scope>NUCLEOTIDE SEQUENCE [LARGE SCALE GENOMIC DNA]</scope>
    <source>
        <strain evidence="4 5">S1</strain>
    </source>
</reference>
<feature type="coiled-coil region" evidence="2">
    <location>
        <begin position="182"/>
        <end position="268"/>
    </location>
</feature>
<dbReference type="SUPFAM" id="SSF90257">
    <property type="entry name" value="Myosin rod fragments"/>
    <property type="match status" value="1"/>
</dbReference>
<dbReference type="Proteomes" id="UP001600165">
    <property type="component" value="Unassembled WGS sequence"/>
</dbReference>
<evidence type="ECO:0000259" key="3">
    <source>
        <dbReference type="Pfam" id="PF01551"/>
    </source>
</evidence>
<keyword evidence="1" id="KW-0732">Signal</keyword>
<dbReference type="Pfam" id="PF01551">
    <property type="entry name" value="Peptidase_M23"/>
    <property type="match status" value="1"/>
</dbReference>
<dbReference type="SUPFAM" id="SSF51261">
    <property type="entry name" value="Duplicated hybrid motif"/>
    <property type="match status" value="1"/>
</dbReference>
<evidence type="ECO:0000313" key="5">
    <source>
        <dbReference type="Proteomes" id="UP001600165"/>
    </source>
</evidence>
<dbReference type="Gene3D" id="2.70.70.10">
    <property type="entry name" value="Glucose Permease (Domain IIA)"/>
    <property type="match status" value="1"/>
</dbReference>
<evidence type="ECO:0000256" key="1">
    <source>
        <dbReference type="ARBA" id="ARBA00022729"/>
    </source>
</evidence>
<name>A0ABW6IBB6_9CYAN</name>
<dbReference type="InterPro" id="IPR011055">
    <property type="entry name" value="Dup_hybrid_motif"/>
</dbReference>
<evidence type="ECO:0000313" key="4">
    <source>
        <dbReference type="EMBL" id="MFE4105000.1"/>
    </source>
</evidence>
<dbReference type="PANTHER" id="PTHR21666">
    <property type="entry name" value="PEPTIDASE-RELATED"/>
    <property type="match status" value="1"/>
</dbReference>
<feature type="coiled-coil region" evidence="2">
    <location>
        <begin position="52"/>
        <end position="142"/>
    </location>
</feature>
<dbReference type="InterPro" id="IPR016047">
    <property type="entry name" value="M23ase_b-sheet_dom"/>
</dbReference>
<keyword evidence="4" id="KW-0378">Hydrolase</keyword>
<accession>A0ABW6IBB6</accession>
<dbReference type="PANTHER" id="PTHR21666:SF289">
    <property type="entry name" value="L-ALA--D-GLU ENDOPEPTIDASE"/>
    <property type="match status" value="1"/>
</dbReference>
<comment type="caution">
    <text evidence="4">The sequence shown here is derived from an EMBL/GenBank/DDBJ whole genome shotgun (WGS) entry which is preliminary data.</text>
</comment>
<evidence type="ECO:0000256" key="2">
    <source>
        <dbReference type="SAM" id="Coils"/>
    </source>
</evidence>
<keyword evidence="2" id="KW-0175">Coiled coil</keyword>
<gene>
    <name evidence="4" type="ORF">ACFVKH_01835</name>
</gene>
<keyword evidence="5" id="KW-1185">Reference proteome</keyword>
<dbReference type="InterPro" id="IPR050570">
    <property type="entry name" value="Cell_wall_metabolism_enzyme"/>
</dbReference>
<proteinExistence type="predicted"/>
<dbReference type="GO" id="GO:0016787">
    <property type="term" value="F:hydrolase activity"/>
    <property type="evidence" value="ECO:0007669"/>
    <property type="project" value="UniProtKB-KW"/>
</dbReference>
<protein>
    <submittedName>
        <fullName evidence="4">Murein hydrolase activator EnvC family protein</fullName>
    </submittedName>
</protein>
<sequence length="406" mass="45308">MMQQIKQPTRQPQTRRRMLLWGLAVLLALLLSPLPAFLAATKPAHWLTAPAIAQANPSVEELQQQHQEIEKKRSDLTQERDRLQNLEQAAEQHLDGLQQTIQATTAQIQETERRLATAEQQLQKLQQALAIAEKAYQTMQQAAVARLQFLQRQQHSRGWAVLLQSQDLNQFIDRRRQLRLVYDADRTTLVDLKRQADELAQQRAEVENQKNQVALAQQELLAQKQQYEVQAQQQEQLISRLKQDRSALEAAEAQLARDSAKLAELIRQRIAAQSSSIRGTGQMIYPAAGSITSNFGTRVHPILGYRRFHSGVDFGASHGSTIRAADSGRVIFSGWYGGYGQAVIIDHGGGLTTLYAHASELYVSEGQGIQQGQAIAAVGSTGLSTGPHLHFEVRRNGEPVNPMSFL</sequence>
<dbReference type="EMBL" id="JBHZOL010000010">
    <property type="protein sequence ID" value="MFE4105000.1"/>
    <property type="molecule type" value="Genomic_DNA"/>
</dbReference>
<dbReference type="CDD" id="cd12797">
    <property type="entry name" value="M23_peptidase"/>
    <property type="match status" value="1"/>
</dbReference>
<organism evidence="4 5">
    <name type="scientific">Almyronema epifaneia S1</name>
    <dbReference type="NCBI Taxonomy" id="2991925"/>
    <lineage>
        <taxon>Bacteria</taxon>
        <taxon>Bacillati</taxon>
        <taxon>Cyanobacteriota</taxon>
        <taxon>Cyanophyceae</taxon>
        <taxon>Nodosilineales</taxon>
        <taxon>Nodosilineaceae</taxon>
        <taxon>Almyronema</taxon>
        <taxon>Almyronema epifaneia</taxon>
    </lineage>
</organism>